<evidence type="ECO:0000313" key="2">
    <source>
        <dbReference type="Proteomes" id="UP000287547"/>
    </source>
</evidence>
<dbReference type="Proteomes" id="UP000287547">
    <property type="component" value="Unassembled WGS sequence"/>
</dbReference>
<reference evidence="1 2" key="1">
    <citation type="submission" date="2018-05" db="EMBL/GenBank/DDBJ databases">
        <title>Evolution of GPA BGCs.</title>
        <authorList>
            <person name="Waglechner N."/>
            <person name="Wright G.D."/>
        </authorList>
    </citation>
    <scope>NUCLEOTIDE SEQUENCE [LARGE SCALE GENOMIC DNA]</scope>
    <source>
        <strain evidence="1 2">A82846</strain>
    </source>
</reference>
<proteinExistence type="predicted"/>
<dbReference type="EMBL" id="QHKI01000053">
    <property type="protein sequence ID" value="RSM73825.1"/>
    <property type="molecule type" value="Genomic_DNA"/>
</dbReference>
<name>A0A428YVM3_KIBAR</name>
<organism evidence="1 2">
    <name type="scientific">Kibdelosporangium aridum</name>
    <dbReference type="NCBI Taxonomy" id="2030"/>
    <lineage>
        <taxon>Bacteria</taxon>
        <taxon>Bacillati</taxon>
        <taxon>Actinomycetota</taxon>
        <taxon>Actinomycetes</taxon>
        <taxon>Pseudonocardiales</taxon>
        <taxon>Pseudonocardiaceae</taxon>
        <taxon>Kibdelosporangium</taxon>
    </lineage>
</organism>
<sequence>MSFLQCADAPAVLDALRGITLSHDDQDLLERLSTWDPTILDPLAGLFRRVRIADNRGRRK</sequence>
<comment type="caution">
    <text evidence="1">The sequence shown here is derived from an EMBL/GenBank/DDBJ whole genome shotgun (WGS) entry which is preliminary data.</text>
</comment>
<protein>
    <submittedName>
        <fullName evidence="1">Uncharacterized protein</fullName>
    </submittedName>
</protein>
<evidence type="ECO:0000313" key="1">
    <source>
        <dbReference type="EMBL" id="RSM73825.1"/>
    </source>
</evidence>
<gene>
    <name evidence="1" type="ORF">DMH04_40390</name>
</gene>
<accession>A0A428YVM3</accession>
<dbReference type="AlphaFoldDB" id="A0A428YVM3"/>